<feature type="non-terminal residue" evidence="12">
    <location>
        <position position="1"/>
    </location>
</feature>
<dbReference type="PROSITE" id="PS50157">
    <property type="entry name" value="ZINC_FINGER_C2H2_2"/>
    <property type="match status" value="2"/>
</dbReference>
<dbReference type="SMART" id="SM00355">
    <property type="entry name" value="ZnF_C2H2"/>
    <property type="match status" value="2"/>
</dbReference>
<keyword evidence="13" id="KW-1185">Reference proteome</keyword>
<feature type="non-terminal residue" evidence="12">
    <location>
        <position position="75"/>
    </location>
</feature>
<dbReference type="EMBL" id="VXAW01010635">
    <property type="protein sequence ID" value="NXM06742.1"/>
    <property type="molecule type" value="Genomic_DNA"/>
</dbReference>
<dbReference type="InterPro" id="IPR036236">
    <property type="entry name" value="Znf_C2H2_sf"/>
</dbReference>
<evidence type="ECO:0000313" key="13">
    <source>
        <dbReference type="Proteomes" id="UP000537779"/>
    </source>
</evidence>
<dbReference type="FunFam" id="3.30.160.60:FF:001442">
    <property type="entry name" value="zinc finger protein 696"/>
    <property type="match status" value="1"/>
</dbReference>
<dbReference type="GO" id="GO:0000977">
    <property type="term" value="F:RNA polymerase II transcription regulatory region sequence-specific DNA binding"/>
    <property type="evidence" value="ECO:0007669"/>
    <property type="project" value="TreeGrafter"/>
</dbReference>
<keyword evidence="7" id="KW-0238">DNA-binding</keyword>
<feature type="domain" description="C2H2-type" evidence="11">
    <location>
        <begin position="53"/>
        <end position="75"/>
    </location>
</feature>
<feature type="region of interest" description="Disordered" evidence="10">
    <location>
        <begin position="1"/>
        <end position="20"/>
    </location>
</feature>
<evidence type="ECO:0000256" key="5">
    <source>
        <dbReference type="ARBA" id="ARBA00022771"/>
    </source>
</evidence>
<feature type="domain" description="C2H2-type" evidence="11">
    <location>
        <begin position="25"/>
        <end position="52"/>
    </location>
</feature>
<dbReference type="InterPro" id="IPR050717">
    <property type="entry name" value="C2H2-ZF_Transcription_Reg"/>
</dbReference>
<dbReference type="Pfam" id="PF00096">
    <property type="entry name" value="zf-C2H2"/>
    <property type="match status" value="2"/>
</dbReference>
<dbReference type="GO" id="GO:0008270">
    <property type="term" value="F:zinc ion binding"/>
    <property type="evidence" value="ECO:0007669"/>
    <property type="project" value="UniProtKB-KW"/>
</dbReference>
<evidence type="ECO:0000256" key="8">
    <source>
        <dbReference type="ARBA" id="ARBA00023242"/>
    </source>
</evidence>
<name>A0A7L0XRK5_TYRSA</name>
<comment type="subcellular location">
    <subcellularLocation>
        <location evidence="1">Nucleus</location>
    </subcellularLocation>
</comment>
<reference evidence="12 13" key="1">
    <citation type="submission" date="2019-09" db="EMBL/GenBank/DDBJ databases">
        <title>Bird 10,000 Genomes (B10K) Project - Family phase.</title>
        <authorList>
            <person name="Zhang G."/>
        </authorList>
    </citation>
    <scope>NUCLEOTIDE SEQUENCE [LARGE SCALE GENOMIC DNA]</scope>
    <source>
        <strain evidence="12">B10K-DU-001-37</strain>
        <tissue evidence="12">Muscle</tissue>
    </source>
</reference>
<dbReference type="SUPFAM" id="SSF57667">
    <property type="entry name" value="beta-beta-alpha zinc fingers"/>
    <property type="match status" value="1"/>
</dbReference>
<dbReference type="GO" id="GO:0000981">
    <property type="term" value="F:DNA-binding transcription factor activity, RNA polymerase II-specific"/>
    <property type="evidence" value="ECO:0007669"/>
    <property type="project" value="TreeGrafter"/>
</dbReference>
<dbReference type="PANTHER" id="PTHR14196">
    <property type="entry name" value="ODD-SKIPPED - RELATED"/>
    <property type="match status" value="1"/>
</dbReference>
<evidence type="ECO:0000256" key="3">
    <source>
        <dbReference type="ARBA" id="ARBA00022723"/>
    </source>
</evidence>
<evidence type="ECO:0000256" key="2">
    <source>
        <dbReference type="ARBA" id="ARBA00006991"/>
    </source>
</evidence>
<evidence type="ECO:0000313" key="12">
    <source>
        <dbReference type="EMBL" id="NXM06742.1"/>
    </source>
</evidence>
<dbReference type="PANTHER" id="PTHR14196:SF12">
    <property type="entry name" value="ZINC FINGER PROTEIN 208-LIKE"/>
    <property type="match status" value="1"/>
</dbReference>
<dbReference type="Gene3D" id="3.30.160.60">
    <property type="entry name" value="Classic Zinc Finger"/>
    <property type="match status" value="2"/>
</dbReference>
<dbReference type="AlphaFoldDB" id="A0A7L0XRK5"/>
<gene>
    <name evidence="12" type="primary">Zscan29_1</name>
    <name evidence="12" type="ORF">TYRSAV_R00015</name>
</gene>
<evidence type="ECO:0000256" key="6">
    <source>
        <dbReference type="ARBA" id="ARBA00022833"/>
    </source>
</evidence>
<organism evidence="12 13">
    <name type="scientific">Tyrannus savana</name>
    <name type="common">Fork-tailed flycatcher</name>
    <name type="synonym">Muscivora tyrannus</name>
    <dbReference type="NCBI Taxonomy" id="137541"/>
    <lineage>
        <taxon>Eukaryota</taxon>
        <taxon>Metazoa</taxon>
        <taxon>Chordata</taxon>
        <taxon>Craniata</taxon>
        <taxon>Vertebrata</taxon>
        <taxon>Euteleostomi</taxon>
        <taxon>Archelosauria</taxon>
        <taxon>Archosauria</taxon>
        <taxon>Dinosauria</taxon>
        <taxon>Saurischia</taxon>
        <taxon>Theropoda</taxon>
        <taxon>Coelurosauria</taxon>
        <taxon>Aves</taxon>
        <taxon>Neognathae</taxon>
        <taxon>Neoaves</taxon>
        <taxon>Telluraves</taxon>
        <taxon>Australaves</taxon>
        <taxon>Passeriformes</taxon>
        <taxon>Tyrannidae</taxon>
        <taxon>Tyrannus</taxon>
    </lineage>
</organism>
<evidence type="ECO:0000256" key="9">
    <source>
        <dbReference type="PROSITE-ProRule" id="PRU00042"/>
    </source>
</evidence>
<protein>
    <submittedName>
        <fullName evidence="12">ZSC29 protein</fullName>
    </submittedName>
</protein>
<proteinExistence type="inferred from homology"/>
<accession>A0A7L0XRK5</accession>
<keyword evidence="4" id="KW-0677">Repeat</keyword>
<keyword evidence="5 9" id="KW-0863">Zinc-finger</keyword>
<dbReference type="FunFam" id="3.30.160.60:FF:000088">
    <property type="entry name" value="Zinc finger and SCAN domain containing 2"/>
    <property type="match status" value="1"/>
</dbReference>
<evidence type="ECO:0000256" key="4">
    <source>
        <dbReference type="ARBA" id="ARBA00022737"/>
    </source>
</evidence>
<comment type="similarity">
    <text evidence="2">Belongs to the krueppel C2H2-type zinc-finger protein family.</text>
</comment>
<keyword evidence="6" id="KW-0862">Zinc</keyword>
<dbReference type="GO" id="GO:0005634">
    <property type="term" value="C:nucleus"/>
    <property type="evidence" value="ECO:0007669"/>
    <property type="project" value="UniProtKB-SubCell"/>
</dbReference>
<evidence type="ECO:0000256" key="10">
    <source>
        <dbReference type="SAM" id="MobiDB-lite"/>
    </source>
</evidence>
<dbReference type="InterPro" id="IPR013087">
    <property type="entry name" value="Znf_C2H2_type"/>
</dbReference>
<evidence type="ECO:0000256" key="7">
    <source>
        <dbReference type="ARBA" id="ARBA00023125"/>
    </source>
</evidence>
<keyword evidence="3" id="KW-0479">Metal-binding</keyword>
<keyword evidence="8" id="KW-0539">Nucleus</keyword>
<comment type="caution">
    <text evidence="12">The sequence shown here is derived from an EMBL/GenBank/DDBJ whole genome shotgun (WGS) entry which is preliminary data.</text>
</comment>
<evidence type="ECO:0000259" key="11">
    <source>
        <dbReference type="PROSITE" id="PS50157"/>
    </source>
</evidence>
<sequence length="75" mass="8396">EGPTLCQEGGQNSDHEDLPAREKPFRCLDCGKSFSRSSTLLTHRHTHTGERPYTCGECGKSFGHRSSLLCHRNTH</sequence>
<evidence type="ECO:0000256" key="1">
    <source>
        <dbReference type="ARBA" id="ARBA00004123"/>
    </source>
</evidence>
<dbReference type="PROSITE" id="PS00028">
    <property type="entry name" value="ZINC_FINGER_C2H2_1"/>
    <property type="match status" value="2"/>
</dbReference>
<dbReference type="Proteomes" id="UP000537779">
    <property type="component" value="Unassembled WGS sequence"/>
</dbReference>